<comment type="caution">
    <text evidence="3">The sequence shown here is derived from an EMBL/GenBank/DDBJ whole genome shotgun (WGS) entry which is preliminary data.</text>
</comment>
<name>A0A9P6U2P7_9FUNG</name>
<reference evidence="3" key="1">
    <citation type="journal article" date="2020" name="Fungal Divers.">
        <title>Resolving the Mortierellaceae phylogeny through synthesis of multi-gene phylogenetics and phylogenomics.</title>
        <authorList>
            <person name="Vandepol N."/>
            <person name="Liber J."/>
            <person name="Desiro A."/>
            <person name="Na H."/>
            <person name="Kennedy M."/>
            <person name="Barry K."/>
            <person name="Grigoriev I.V."/>
            <person name="Miller A.N."/>
            <person name="O'Donnell K."/>
            <person name="Stajich J.E."/>
            <person name="Bonito G."/>
        </authorList>
    </citation>
    <scope>NUCLEOTIDE SEQUENCE</scope>
    <source>
        <strain evidence="3">BC1065</strain>
    </source>
</reference>
<evidence type="ECO:0000313" key="4">
    <source>
        <dbReference type="Proteomes" id="UP000807716"/>
    </source>
</evidence>
<dbReference type="InterPro" id="IPR006813">
    <property type="entry name" value="Glyco_trans_17"/>
</dbReference>
<evidence type="ECO:0008006" key="5">
    <source>
        <dbReference type="Google" id="ProtNLM"/>
    </source>
</evidence>
<protein>
    <recommendedName>
        <fullName evidence="5">Glycosyltransferase family 17 protein</fullName>
    </recommendedName>
</protein>
<dbReference type="PANTHER" id="PTHR12224">
    <property type="entry name" value="BETA-1,4-MANNOSYL-GLYCOPROTEIN BETA-1,4-N-ACETYLGLUCOSAMINYL-TRANSFERASE"/>
    <property type="match status" value="1"/>
</dbReference>
<evidence type="ECO:0000313" key="3">
    <source>
        <dbReference type="EMBL" id="KAG0257006.1"/>
    </source>
</evidence>
<proteinExistence type="predicted"/>
<evidence type="ECO:0000256" key="2">
    <source>
        <dbReference type="SAM" id="Phobius"/>
    </source>
</evidence>
<evidence type="ECO:0000256" key="1">
    <source>
        <dbReference type="SAM" id="MobiDB-lite"/>
    </source>
</evidence>
<dbReference type="GO" id="GO:0003830">
    <property type="term" value="F:beta-1,4-mannosylglycoprotein 4-beta-N-acetylglucosaminyltransferase activity"/>
    <property type="evidence" value="ECO:0007669"/>
    <property type="project" value="InterPro"/>
</dbReference>
<keyword evidence="2" id="KW-0472">Membrane</keyword>
<organism evidence="3 4">
    <name type="scientific">Actinomortierella ambigua</name>
    <dbReference type="NCBI Taxonomy" id="1343610"/>
    <lineage>
        <taxon>Eukaryota</taxon>
        <taxon>Fungi</taxon>
        <taxon>Fungi incertae sedis</taxon>
        <taxon>Mucoromycota</taxon>
        <taxon>Mortierellomycotina</taxon>
        <taxon>Mortierellomycetes</taxon>
        <taxon>Mortierellales</taxon>
        <taxon>Mortierellaceae</taxon>
        <taxon>Actinomortierella</taxon>
    </lineage>
</organism>
<dbReference type="OrthoDB" id="6474464at2759"/>
<feature type="transmembrane region" description="Helical" evidence="2">
    <location>
        <begin position="7"/>
        <end position="25"/>
    </location>
</feature>
<sequence>MSMKKGIIFPIQIIFVCLIFASLIYQHEAILLTTAGQGQEQSTTESDNITQSGVPGTPHTDEHRIQQPVRPRIFDTVLLNDELELLEIRMNELDKVVDVFVVIESEQTFQRGFKPLHFQQASRDKAFARFIDRVLHIVVPNITEAEEARNRRIGGDGPWAIESYLRNKGVQMALQTFQPSPGDWVLHSDVDEIPRASALAEIKASSSSLEEENDTHTQAQTRVLDCSFYYYSFEFKRAESRKGPVLAQFQLAPTGVDPNSDEPVELNNRGTRVFNKPLWEDWPNVGIRLRGLAYQDRGPNLVEDGCWHCSWCFSNISLVRSKAASYAHSEHNTDTYMNNTWIIKHVRQGKDLFDRNEIYNYGGPPIDVPKFIADHLDRFAYLTHRYKVPNAGFLDVPEESIHF</sequence>
<dbReference type="Pfam" id="PF04724">
    <property type="entry name" value="Glyco_transf_17"/>
    <property type="match status" value="2"/>
</dbReference>
<dbReference type="Proteomes" id="UP000807716">
    <property type="component" value="Unassembled WGS sequence"/>
</dbReference>
<gene>
    <name evidence="3" type="ORF">DFQ27_005360</name>
</gene>
<dbReference type="EMBL" id="JAAAJB010000380">
    <property type="protein sequence ID" value="KAG0257006.1"/>
    <property type="molecule type" value="Genomic_DNA"/>
</dbReference>
<feature type="region of interest" description="Disordered" evidence="1">
    <location>
        <begin position="42"/>
        <end position="64"/>
    </location>
</feature>
<dbReference type="AlphaFoldDB" id="A0A9P6U2P7"/>
<dbReference type="GO" id="GO:0016020">
    <property type="term" value="C:membrane"/>
    <property type="evidence" value="ECO:0007669"/>
    <property type="project" value="InterPro"/>
</dbReference>
<dbReference type="GO" id="GO:0006044">
    <property type="term" value="P:N-acetylglucosamine metabolic process"/>
    <property type="evidence" value="ECO:0007669"/>
    <property type="project" value="TreeGrafter"/>
</dbReference>
<feature type="compositionally biased region" description="Polar residues" evidence="1">
    <location>
        <begin position="42"/>
        <end position="54"/>
    </location>
</feature>
<keyword evidence="2" id="KW-0812">Transmembrane</keyword>
<dbReference type="PANTHER" id="PTHR12224:SF0">
    <property type="entry name" value="BETA-1,4-MANNOSYL-GLYCOPROTEIN 4-BETA-N-ACETYLGLUCOSAMINYLTRANSFERASE"/>
    <property type="match status" value="1"/>
</dbReference>
<keyword evidence="2" id="KW-1133">Transmembrane helix</keyword>
<keyword evidence="4" id="KW-1185">Reference proteome</keyword>
<accession>A0A9P6U2P7</accession>